<dbReference type="CDD" id="cd07185">
    <property type="entry name" value="OmpA_C-like"/>
    <property type="match status" value="1"/>
</dbReference>
<evidence type="ECO:0000256" key="3">
    <source>
        <dbReference type="ARBA" id="ARBA00023237"/>
    </source>
</evidence>
<reference evidence="8 9" key="1">
    <citation type="submission" date="2020-08" db="EMBL/GenBank/DDBJ databases">
        <title>Novel species isolated from subtropical streams in China.</title>
        <authorList>
            <person name="Lu H."/>
        </authorList>
    </citation>
    <scope>NUCLEOTIDE SEQUENCE [LARGE SCALE GENOMIC DNA]</scope>
    <source>
        <strain evidence="8 9">CY18W</strain>
    </source>
</reference>
<dbReference type="NCBIfam" id="NF045787">
    <property type="entry name" value="OmpABordt"/>
    <property type="match status" value="1"/>
</dbReference>
<dbReference type="InterPro" id="IPR036737">
    <property type="entry name" value="OmpA-like_sf"/>
</dbReference>
<dbReference type="Pfam" id="PF00691">
    <property type="entry name" value="OmpA"/>
    <property type="match status" value="1"/>
</dbReference>
<protein>
    <submittedName>
        <fullName evidence="8">OmpA family protein</fullName>
    </submittedName>
</protein>
<dbReference type="InterPro" id="IPR006664">
    <property type="entry name" value="OMP_bac"/>
</dbReference>
<dbReference type="SUPFAM" id="SSF103088">
    <property type="entry name" value="OmpA-like"/>
    <property type="match status" value="1"/>
</dbReference>
<sequence length="219" mass="23298">MKNLVKLVIAASAVASFSASAQQDIKANTPYSAYVQDGRGVIARDPFGLCWRTGYWTPADAVPGCDAPLVQPPPPAPVAPPVTPPPAAPVTPPPPPPAPTSEKVTFAADAFFDFDKAVLKPEAKVKLDDMASKLKAINLEVVIAVGHTDSVGSDEYNQKLSIRRAEAVKAYLVSKGIEANRVYTEGKGEKQPVADNKTADGRAKNRRVEIEVVGTRNLK</sequence>
<keyword evidence="3" id="KW-0998">Cell outer membrane</keyword>
<feature type="domain" description="OmpA-like" evidence="7">
    <location>
        <begin position="99"/>
        <end position="216"/>
    </location>
</feature>
<dbReference type="EMBL" id="JACOGF010000005">
    <property type="protein sequence ID" value="MBC3918130.1"/>
    <property type="molecule type" value="Genomic_DNA"/>
</dbReference>
<evidence type="ECO:0000256" key="4">
    <source>
        <dbReference type="PROSITE-ProRule" id="PRU00473"/>
    </source>
</evidence>
<proteinExistence type="predicted"/>
<feature type="region of interest" description="Disordered" evidence="5">
    <location>
        <begin position="76"/>
        <end position="101"/>
    </location>
</feature>
<evidence type="ECO:0000256" key="6">
    <source>
        <dbReference type="SAM" id="SignalP"/>
    </source>
</evidence>
<keyword evidence="9" id="KW-1185">Reference proteome</keyword>
<dbReference type="InterPro" id="IPR006665">
    <property type="entry name" value="OmpA-like"/>
</dbReference>
<dbReference type="PROSITE" id="PS51123">
    <property type="entry name" value="OMPA_2"/>
    <property type="match status" value="1"/>
</dbReference>
<keyword evidence="2 4" id="KW-0472">Membrane</keyword>
<comment type="subcellular location">
    <subcellularLocation>
        <location evidence="1">Cell outer membrane</location>
    </subcellularLocation>
</comment>
<evidence type="ECO:0000256" key="2">
    <source>
        <dbReference type="ARBA" id="ARBA00023136"/>
    </source>
</evidence>
<evidence type="ECO:0000313" key="9">
    <source>
        <dbReference type="Proteomes" id="UP000650424"/>
    </source>
</evidence>
<dbReference type="PRINTS" id="PR01021">
    <property type="entry name" value="OMPADOMAIN"/>
</dbReference>
<dbReference type="PANTHER" id="PTHR30329">
    <property type="entry name" value="STATOR ELEMENT OF FLAGELLAR MOTOR COMPLEX"/>
    <property type="match status" value="1"/>
</dbReference>
<dbReference type="InterPro" id="IPR050330">
    <property type="entry name" value="Bact_OuterMem_StrucFunc"/>
</dbReference>
<evidence type="ECO:0000256" key="1">
    <source>
        <dbReference type="ARBA" id="ARBA00004442"/>
    </source>
</evidence>
<evidence type="ECO:0000259" key="7">
    <source>
        <dbReference type="PROSITE" id="PS51123"/>
    </source>
</evidence>
<feature type="chain" id="PRO_5045637218" evidence="6">
    <location>
        <begin position="22"/>
        <end position="219"/>
    </location>
</feature>
<gene>
    <name evidence="8" type="ORF">H8L32_11635</name>
</gene>
<comment type="caution">
    <text evidence="8">The sequence shown here is derived from an EMBL/GenBank/DDBJ whole genome shotgun (WGS) entry which is preliminary data.</text>
</comment>
<organism evidence="8 9">
    <name type="scientific">Undibacterium hunanense</name>
    <dbReference type="NCBI Taxonomy" id="2762292"/>
    <lineage>
        <taxon>Bacteria</taxon>
        <taxon>Pseudomonadati</taxon>
        <taxon>Pseudomonadota</taxon>
        <taxon>Betaproteobacteria</taxon>
        <taxon>Burkholderiales</taxon>
        <taxon>Oxalobacteraceae</taxon>
        <taxon>Undibacterium</taxon>
    </lineage>
</organism>
<dbReference type="PANTHER" id="PTHR30329:SF21">
    <property type="entry name" value="LIPOPROTEIN YIAD-RELATED"/>
    <property type="match status" value="1"/>
</dbReference>
<dbReference type="Proteomes" id="UP000650424">
    <property type="component" value="Unassembled WGS sequence"/>
</dbReference>
<evidence type="ECO:0000313" key="8">
    <source>
        <dbReference type="EMBL" id="MBC3918130.1"/>
    </source>
</evidence>
<evidence type="ECO:0000256" key="5">
    <source>
        <dbReference type="SAM" id="MobiDB-lite"/>
    </source>
</evidence>
<feature type="compositionally biased region" description="Pro residues" evidence="5">
    <location>
        <begin position="76"/>
        <end position="99"/>
    </location>
</feature>
<dbReference type="RefSeq" id="WP_186947405.1">
    <property type="nucleotide sequence ID" value="NZ_JACOGF010000005.1"/>
</dbReference>
<keyword evidence="6" id="KW-0732">Signal</keyword>
<feature type="signal peptide" evidence="6">
    <location>
        <begin position="1"/>
        <end position="21"/>
    </location>
</feature>
<name>A0ABR6ZQF5_9BURK</name>
<accession>A0ABR6ZQF5</accession>
<dbReference type="Gene3D" id="3.30.1330.60">
    <property type="entry name" value="OmpA-like domain"/>
    <property type="match status" value="1"/>
</dbReference>